<accession>A0A561U533</accession>
<dbReference type="AlphaFoldDB" id="A0A561U533"/>
<dbReference type="InterPro" id="IPR015510">
    <property type="entry name" value="PGRP"/>
</dbReference>
<dbReference type="OrthoDB" id="514320at2"/>
<reference evidence="5 6" key="1">
    <citation type="submission" date="2019-06" db="EMBL/GenBank/DDBJ databases">
        <title>Sequencing the genomes of 1000 actinobacteria strains.</title>
        <authorList>
            <person name="Klenk H.-P."/>
        </authorList>
    </citation>
    <scope>NUCLEOTIDE SEQUENCE [LARGE SCALE GENOMIC DNA]</scope>
    <source>
        <strain evidence="5 6">DSM 46699</strain>
    </source>
</reference>
<dbReference type="Proteomes" id="UP000316184">
    <property type="component" value="Unassembled WGS sequence"/>
</dbReference>
<sequence length="352" mass="37280">MRSRAHRPRLAAAALLTMAVLPISGPSGIAGPTPEPSGTQSIHIPLRDVATDRSAVREVHSDKAFELIGFTWDGPAPDRVEVRTRATDGWGPWTSLEAEGGGSEPMWTGRSNDVQVRATAQGQDATGRLQFIGIDPGEQTTPPQASEPRAGRPAVISRAQWGADESKMTWPIERTSTKAAVVHHTAGTNNYTCDQSAKLVRGIYQYHAVELGWGDIGYHALVDKCGTVFEGRTGGLAGNVIGGHVLGFNRNTFGISMMGNYDGATPSSKTVNAVADVVAWKLKASGVPADGTTRLTSEAPKGSKYPAGTVVTLPTIFGHRDAAYTACPGQRGYDRLGTIRSQATNAQRHEGA</sequence>
<dbReference type="SMART" id="SM00701">
    <property type="entry name" value="PGRP"/>
    <property type="match status" value="1"/>
</dbReference>
<dbReference type="InterPro" id="IPR006619">
    <property type="entry name" value="PGRP_domain_met/bac"/>
</dbReference>
<keyword evidence="6" id="KW-1185">Reference proteome</keyword>
<dbReference type="GO" id="GO:0009253">
    <property type="term" value="P:peptidoglycan catabolic process"/>
    <property type="evidence" value="ECO:0007669"/>
    <property type="project" value="InterPro"/>
</dbReference>
<feature type="domain" description="N-acetylmuramoyl-L-alanine amidase" evidence="3">
    <location>
        <begin position="170"/>
        <end position="329"/>
    </location>
</feature>
<evidence type="ECO:0000256" key="1">
    <source>
        <dbReference type="ARBA" id="ARBA00007553"/>
    </source>
</evidence>
<dbReference type="InterPro" id="IPR036505">
    <property type="entry name" value="Amidase/PGRP_sf"/>
</dbReference>
<feature type="chain" id="PRO_5022107055" evidence="2">
    <location>
        <begin position="30"/>
        <end position="352"/>
    </location>
</feature>
<dbReference type="InterPro" id="IPR002502">
    <property type="entry name" value="Amidase_domain"/>
</dbReference>
<evidence type="ECO:0000313" key="5">
    <source>
        <dbReference type="EMBL" id="TWF94471.1"/>
    </source>
</evidence>
<dbReference type="PANTHER" id="PTHR11022">
    <property type="entry name" value="PEPTIDOGLYCAN RECOGNITION PROTEIN"/>
    <property type="match status" value="1"/>
</dbReference>
<evidence type="ECO:0000313" key="6">
    <source>
        <dbReference type="Proteomes" id="UP000316184"/>
    </source>
</evidence>
<name>A0A561U533_9PSEU</name>
<comment type="similarity">
    <text evidence="1">Belongs to the N-acetylmuramoyl-L-alanine amidase 2 family.</text>
</comment>
<feature type="domain" description="Peptidoglycan recognition protein family" evidence="4">
    <location>
        <begin position="153"/>
        <end position="300"/>
    </location>
</feature>
<dbReference type="PANTHER" id="PTHR11022:SF41">
    <property type="entry name" value="PEPTIDOGLYCAN-RECOGNITION PROTEIN LC-RELATED"/>
    <property type="match status" value="1"/>
</dbReference>
<comment type="caution">
    <text evidence="5">The sequence shown here is derived from an EMBL/GenBank/DDBJ whole genome shotgun (WGS) entry which is preliminary data.</text>
</comment>
<keyword evidence="2" id="KW-0732">Signal</keyword>
<protein>
    <submittedName>
        <fullName evidence="5">N-acetylmuramoyl-L-alanine amidase</fullName>
    </submittedName>
</protein>
<dbReference type="SUPFAM" id="SSF55846">
    <property type="entry name" value="N-acetylmuramoyl-L-alanine amidase-like"/>
    <property type="match status" value="1"/>
</dbReference>
<proteinExistence type="inferred from homology"/>
<evidence type="ECO:0000259" key="3">
    <source>
        <dbReference type="SMART" id="SM00644"/>
    </source>
</evidence>
<dbReference type="SMART" id="SM00644">
    <property type="entry name" value="Ami_2"/>
    <property type="match status" value="1"/>
</dbReference>
<evidence type="ECO:0000259" key="4">
    <source>
        <dbReference type="SMART" id="SM00701"/>
    </source>
</evidence>
<dbReference type="CDD" id="cd06583">
    <property type="entry name" value="PGRP"/>
    <property type="match status" value="1"/>
</dbReference>
<dbReference type="Pfam" id="PF01510">
    <property type="entry name" value="Amidase_2"/>
    <property type="match status" value="1"/>
</dbReference>
<dbReference type="RefSeq" id="WP_145740433.1">
    <property type="nucleotide sequence ID" value="NZ_VIWX01000003.1"/>
</dbReference>
<gene>
    <name evidence="5" type="ORF">FHU35_13178</name>
</gene>
<dbReference type="GO" id="GO:0008270">
    <property type="term" value="F:zinc ion binding"/>
    <property type="evidence" value="ECO:0007669"/>
    <property type="project" value="InterPro"/>
</dbReference>
<dbReference type="Gene3D" id="3.40.80.10">
    <property type="entry name" value="Peptidoglycan recognition protein-like"/>
    <property type="match status" value="1"/>
</dbReference>
<evidence type="ECO:0000256" key="2">
    <source>
        <dbReference type="SAM" id="SignalP"/>
    </source>
</evidence>
<dbReference type="EMBL" id="VIWX01000003">
    <property type="protein sequence ID" value="TWF94471.1"/>
    <property type="molecule type" value="Genomic_DNA"/>
</dbReference>
<organism evidence="5 6">
    <name type="scientific">Saccharopolyspora dendranthemae</name>
    <dbReference type="NCBI Taxonomy" id="1181886"/>
    <lineage>
        <taxon>Bacteria</taxon>
        <taxon>Bacillati</taxon>
        <taxon>Actinomycetota</taxon>
        <taxon>Actinomycetes</taxon>
        <taxon>Pseudonocardiales</taxon>
        <taxon>Pseudonocardiaceae</taxon>
        <taxon>Saccharopolyspora</taxon>
    </lineage>
</organism>
<feature type="signal peptide" evidence="2">
    <location>
        <begin position="1"/>
        <end position="29"/>
    </location>
</feature>
<dbReference type="GO" id="GO:0008745">
    <property type="term" value="F:N-acetylmuramoyl-L-alanine amidase activity"/>
    <property type="evidence" value="ECO:0007669"/>
    <property type="project" value="InterPro"/>
</dbReference>